<sequence>MLYILKRRCNFIHLLLTRTSKVSDVEVFFTPSQAIIAWRYSKKNIFEGKIDDIAMVLIVTKVSGKRGLRRGGMQ</sequence>
<dbReference type="AlphaFoldDB" id="A0A402BD02"/>
<proteinExistence type="predicted"/>
<reference evidence="2" key="1">
    <citation type="submission" date="2018-12" db="EMBL/GenBank/DDBJ databases">
        <title>Tengunoibacter tsumagoiensis gen. nov., sp. nov., Dictyobacter kobayashii sp. nov., D. alpinus sp. nov., and D. joshuensis sp. nov. and description of Dictyobacteraceae fam. nov. within the order Ktedonobacterales isolated from Tengu-no-mugimeshi.</title>
        <authorList>
            <person name="Wang C.M."/>
            <person name="Zheng Y."/>
            <person name="Sakai Y."/>
            <person name="Toyoda A."/>
            <person name="Minakuchi Y."/>
            <person name="Abe K."/>
            <person name="Yokota A."/>
            <person name="Yabe S."/>
        </authorList>
    </citation>
    <scope>NUCLEOTIDE SEQUENCE [LARGE SCALE GENOMIC DNA]</scope>
    <source>
        <strain evidence="2">Uno16</strain>
    </source>
</reference>
<name>A0A402BD02_9CHLR</name>
<evidence type="ECO:0000313" key="2">
    <source>
        <dbReference type="Proteomes" id="UP000287171"/>
    </source>
</evidence>
<evidence type="ECO:0000313" key="1">
    <source>
        <dbReference type="EMBL" id="GCE29263.1"/>
    </source>
</evidence>
<dbReference type="EMBL" id="BIFT01000002">
    <property type="protein sequence ID" value="GCE29263.1"/>
    <property type="molecule type" value="Genomic_DNA"/>
</dbReference>
<dbReference type="Proteomes" id="UP000287171">
    <property type="component" value="Unassembled WGS sequence"/>
</dbReference>
<comment type="caution">
    <text evidence="1">The sequence shown here is derived from an EMBL/GenBank/DDBJ whole genome shotgun (WGS) entry which is preliminary data.</text>
</comment>
<organism evidence="1 2">
    <name type="scientific">Dictyobacter alpinus</name>
    <dbReference type="NCBI Taxonomy" id="2014873"/>
    <lineage>
        <taxon>Bacteria</taxon>
        <taxon>Bacillati</taxon>
        <taxon>Chloroflexota</taxon>
        <taxon>Ktedonobacteria</taxon>
        <taxon>Ktedonobacterales</taxon>
        <taxon>Dictyobacteraceae</taxon>
        <taxon>Dictyobacter</taxon>
    </lineage>
</organism>
<keyword evidence="2" id="KW-1185">Reference proteome</keyword>
<protein>
    <submittedName>
        <fullName evidence="1">Uncharacterized protein</fullName>
    </submittedName>
</protein>
<accession>A0A402BD02</accession>
<gene>
    <name evidence="1" type="ORF">KDA_47470</name>
</gene>